<dbReference type="EMBL" id="CARXXK010001375">
    <property type="protein sequence ID" value="CAI6375870.1"/>
    <property type="molecule type" value="Genomic_DNA"/>
</dbReference>
<dbReference type="PANTHER" id="PTHR10773">
    <property type="entry name" value="DNA-DIRECTED RNA POLYMERASES I, II, AND III SUBUNIT RPABC2"/>
    <property type="match status" value="1"/>
</dbReference>
<gene>
    <name evidence="1" type="ORF">MEUPH1_LOCUS29314</name>
</gene>
<dbReference type="AlphaFoldDB" id="A0AAV0Y4S7"/>
<comment type="caution">
    <text evidence="1">The sequence shown here is derived from an EMBL/GenBank/DDBJ whole genome shotgun (WGS) entry which is preliminary data.</text>
</comment>
<dbReference type="Proteomes" id="UP001160148">
    <property type="component" value="Unassembled WGS sequence"/>
</dbReference>
<reference evidence="1 2" key="1">
    <citation type="submission" date="2023-01" db="EMBL/GenBank/DDBJ databases">
        <authorList>
            <person name="Whitehead M."/>
        </authorList>
    </citation>
    <scope>NUCLEOTIDE SEQUENCE [LARGE SCALE GENOMIC DNA]</scope>
</reference>
<evidence type="ECO:0000313" key="2">
    <source>
        <dbReference type="Proteomes" id="UP001160148"/>
    </source>
</evidence>
<organism evidence="1 2">
    <name type="scientific">Macrosiphum euphorbiae</name>
    <name type="common">potato aphid</name>
    <dbReference type="NCBI Taxonomy" id="13131"/>
    <lineage>
        <taxon>Eukaryota</taxon>
        <taxon>Metazoa</taxon>
        <taxon>Ecdysozoa</taxon>
        <taxon>Arthropoda</taxon>
        <taxon>Hexapoda</taxon>
        <taxon>Insecta</taxon>
        <taxon>Pterygota</taxon>
        <taxon>Neoptera</taxon>
        <taxon>Paraneoptera</taxon>
        <taxon>Hemiptera</taxon>
        <taxon>Sternorrhyncha</taxon>
        <taxon>Aphidomorpha</taxon>
        <taxon>Aphidoidea</taxon>
        <taxon>Aphididae</taxon>
        <taxon>Macrosiphini</taxon>
        <taxon>Macrosiphum</taxon>
    </lineage>
</organism>
<dbReference type="PANTHER" id="PTHR10773:SF19">
    <property type="match status" value="1"/>
</dbReference>
<sequence>MGDKVRQREFIERHVVPVLLKYKMKTPNSNRKLSNMAYFLEEKEVGKIRVCKKMFESTLVISDKIIRNCFNRLNTAGILEPLNQGKHDNHKRISEEMKKDVLDHIDSFPSISSHFLRAQTQREYIDGSLTIAEMYRLYVISQEENKKGMCT</sequence>
<evidence type="ECO:0000313" key="1">
    <source>
        <dbReference type="EMBL" id="CAI6375870.1"/>
    </source>
</evidence>
<keyword evidence="2" id="KW-1185">Reference proteome</keyword>
<accession>A0AAV0Y4S7</accession>
<proteinExistence type="predicted"/>
<protein>
    <submittedName>
        <fullName evidence="1">Uncharacterized protein</fullName>
    </submittedName>
</protein>
<name>A0AAV0Y4S7_9HEMI</name>